<evidence type="ECO:0000256" key="4">
    <source>
        <dbReference type="ARBA" id="ARBA00022525"/>
    </source>
</evidence>
<dbReference type="GO" id="GO:0071542">
    <property type="term" value="P:dopaminergic neuron differentiation"/>
    <property type="evidence" value="ECO:0000318"/>
    <property type="project" value="GO_Central"/>
</dbReference>
<keyword evidence="13" id="KW-1185">Reference proteome</keyword>
<sequence>MAGMNINTNARLGLFLTFSLFGIFSMLLVIETTEAKKISEATEENCEVCVKHLTKFINSLDESTKSDHKKVEEAFRKSCKKSKNDDNRFCYYVGGLEESATGMLGEMSKPISWSMPADKVCMKLYRKDAQICDLKYEKTFDFSKVNFKKLKVNELKQILLDWGEDCKGCTEKSDYINLVEQLLPKYAPDAAKARAEL</sequence>
<gene>
    <name evidence="12" type="primary">20205762</name>
    <name evidence="11" type="ORF">HELRODRAFT_176222</name>
</gene>
<dbReference type="InterPro" id="IPR045333">
    <property type="entry name" value="ARMET-like"/>
</dbReference>
<dbReference type="GeneID" id="20205762"/>
<comment type="subcellular location">
    <subcellularLocation>
        <location evidence="1">Secreted</location>
    </subcellularLocation>
</comment>
<evidence type="ECO:0000313" key="11">
    <source>
        <dbReference type="EMBL" id="ESN99926.1"/>
    </source>
</evidence>
<dbReference type="eggNOG" id="KOG4154">
    <property type="taxonomic scope" value="Eukaryota"/>
</dbReference>
<dbReference type="InterPro" id="IPR045332">
    <property type="entry name" value="ARMET_N"/>
</dbReference>
<dbReference type="Pfam" id="PF10208">
    <property type="entry name" value="ARMET_C"/>
    <property type="match status" value="1"/>
</dbReference>
<dbReference type="GO" id="GO:0005615">
    <property type="term" value="C:extracellular space"/>
    <property type="evidence" value="ECO:0000318"/>
    <property type="project" value="GO_Central"/>
</dbReference>
<dbReference type="KEGG" id="hro:HELRODRAFT_176222"/>
<evidence type="ECO:0000259" key="9">
    <source>
        <dbReference type="Pfam" id="PF10208"/>
    </source>
</evidence>
<protein>
    <recommendedName>
        <fullName evidence="3">Mesencephalic astrocyte-derived neurotrophic factor homolog</fullName>
    </recommendedName>
    <alternativeName>
        <fullName evidence="7">MANF/CDNF-like protein</fullName>
    </alternativeName>
</protein>
<evidence type="ECO:0000256" key="7">
    <source>
        <dbReference type="ARBA" id="ARBA00032923"/>
    </source>
</evidence>
<dbReference type="PANTHER" id="PTHR12990:SF5">
    <property type="entry name" value="MESENCEPHALIC ASTROCYTE-DERIVED NEUROTROPHIC FACTOR HOMOLOG"/>
    <property type="match status" value="1"/>
</dbReference>
<evidence type="ECO:0000256" key="3">
    <source>
        <dbReference type="ARBA" id="ARBA00014267"/>
    </source>
</evidence>
<dbReference type="OrthoDB" id="5597848at2759"/>
<dbReference type="Gene3D" id="1.10.225.10">
    <property type="entry name" value="Saposin-like"/>
    <property type="match status" value="1"/>
</dbReference>
<dbReference type="Pfam" id="PF20145">
    <property type="entry name" value="ARMET_N"/>
    <property type="match status" value="1"/>
</dbReference>
<evidence type="ECO:0000256" key="8">
    <source>
        <dbReference type="SAM" id="Phobius"/>
    </source>
</evidence>
<accession>T1FAB3</accession>
<keyword evidence="5" id="KW-0732">Signal</keyword>
<organism evidence="12 13">
    <name type="scientific">Helobdella robusta</name>
    <name type="common">Californian leech</name>
    <dbReference type="NCBI Taxonomy" id="6412"/>
    <lineage>
        <taxon>Eukaryota</taxon>
        <taxon>Metazoa</taxon>
        <taxon>Spiralia</taxon>
        <taxon>Lophotrochozoa</taxon>
        <taxon>Annelida</taxon>
        <taxon>Clitellata</taxon>
        <taxon>Hirudinea</taxon>
        <taxon>Rhynchobdellida</taxon>
        <taxon>Glossiphoniidae</taxon>
        <taxon>Helobdella</taxon>
    </lineage>
</organism>
<dbReference type="SUPFAM" id="SSF68906">
    <property type="entry name" value="SAP domain"/>
    <property type="match status" value="1"/>
</dbReference>
<dbReference type="OMA" id="WSMPADK"/>
<evidence type="ECO:0000256" key="2">
    <source>
        <dbReference type="ARBA" id="ARBA00005617"/>
    </source>
</evidence>
<reference evidence="12" key="3">
    <citation type="submission" date="2015-06" db="UniProtKB">
        <authorList>
            <consortium name="EnsemblMetazoa"/>
        </authorList>
    </citation>
    <scope>IDENTIFICATION</scope>
</reference>
<feature type="domain" description="ARMET C-terminal" evidence="9">
    <location>
        <begin position="144"/>
        <end position="186"/>
    </location>
</feature>
<evidence type="ECO:0000313" key="12">
    <source>
        <dbReference type="EnsemblMetazoa" id="HelroP176222"/>
    </source>
</evidence>
<keyword evidence="8" id="KW-0812">Transmembrane</keyword>
<dbReference type="Gene3D" id="1.10.720.30">
    <property type="entry name" value="SAP domain"/>
    <property type="match status" value="1"/>
</dbReference>
<keyword evidence="8" id="KW-0472">Membrane</keyword>
<dbReference type="InParanoid" id="T1FAB3"/>
<comment type="similarity">
    <text evidence="2">Belongs to the ARMET family.</text>
</comment>
<evidence type="ECO:0000256" key="5">
    <source>
        <dbReference type="ARBA" id="ARBA00022729"/>
    </source>
</evidence>
<feature type="transmembrane region" description="Helical" evidence="8">
    <location>
        <begin position="12"/>
        <end position="30"/>
    </location>
</feature>
<dbReference type="Proteomes" id="UP000015101">
    <property type="component" value="Unassembled WGS sequence"/>
</dbReference>
<dbReference type="FunFam" id="1.10.225.10:FF:000003">
    <property type="entry name" value="Mesencephalic astrocyte-derived neurotrophic factor"/>
    <property type="match status" value="1"/>
</dbReference>
<dbReference type="HOGENOM" id="CLU_099080_1_0_1"/>
<feature type="domain" description="ARMET N-terminal" evidence="10">
    <location>
        <begin position="45"/>
        <end position="139"/>
    </location>
</feature>
<dbReference type="InterPro" id="IPR036361">
    <property type="entry name" value="SAP_dom_sf"/>
</dbReference>
<evidence type="ECO:0000256" key="6">
    <source>
        <dbReference type="ARBA" id="ARBA00023157"/>
    </source>
</evidence>
<dbReference type="GO" id="GO:0031175">
    <property type="term" value="P:neuron projection development"/>
    <property type="evidence" value="ECO:0000318"/>
    <property type="project" value="GO_Central"/>
</dbReference>
<evidence type="ECO:0000313" key="13">
    <source>
        <dbReference type="Proteomes" id="UP000015101"/>
    </source>
</evidence>
<keyword evidence="8" id="KW-1133">Transmembrane helix</keyword>
<dbReference type="FunCoup" id="T1FAB3">
    <property type="interactions" value="336"/>
</dbReference>
<dbReference type="EMBL" id="AMQM01005591">
    <property type="status" value="NOT_ANNOTATED_CDS"/>
    <property type="molecule type" value="Genomic_DNA"/>
</dbReference>
<dbReference type="CTD" id="20205762"/>
<keyword evidence="4" id="KW-0964">Secreted</keyword>
<name>T1FAB3_HELRO</name>
<dbReference type="PANTHER" id="PTHR12990">
    <property type="entry name" value="ARMET-LIKE PROTEIN"/>
    <property type="match status" value="1"/>
</dbReference>
<evidence type="ECO:0000259" key="10">
    <source>
        <dbReference type="Pfam" id="PF20145"/>
    </source>
</evidence>
<dbReference type="InterPro" id="IPR019345">
    <property type="entry name" value="ARMET_C"/>
</dbReference>
<reference evidence="13" key="1">
    <citation type="submission" date="2012-12" db="EMBL/GenBank/DDBJ databases">
        <authorList>
            <person name="Hellsten U."/>
            <person name="Grimwood J."/>
            <person name="Chapman J.A."/>
            <person name="Shapiro H."/>
            <person name="Aerts A."/>
            <person name="Otillar R.P."/>
            <person name="Terry A.Y."/>
            <person name="Boore J.L."/>
            <person name="Simakov O."/>
            <person name="Marletaz F."/>
            <person name="Cho S.-J."/>
            <person name="Edsinger-Gonzales E."/>
            <person name="Havlak P."/>
            <person name="Kuo D.-H."/>
            <person name="Larsson T."/>
            <person name="Lv J."/>
            <person name="Arendt D."/>
            <person name="Savage R."/>
            <person name="Osoegawa K."/>
            <person name="de Jong P."/>
            <person name="Lindberg D.R."/>
            <person name="Seaver E.C."/>
            <person name="Weisblat D.A."/>
            <person name="Putnam N.H."/>
            <person name="Grigoriev I.V."/>
            <person name="Rokhsar D.S."/>
        </authorList>
    </citation>
    <scope>NUCLEOTIDE SEQUENCE</scope>
</reference>
<dbReference type="RefSeq" id="XP_009021946.1">
    <property type="nucleotide sequence ID" value="XM_009023698.1"/>
</dbReference>
<dbReference type="GO" id="GO:0005783">
    <property type="term" value="C:endoplasmic reticulum"/>
    <property type="evidence" value="ECO:0000318"/>
    <property type="project" value="GO_Central"/>
</dbReference>
<dbReference type="EnsemblMetazoa" id="HelroT176222">
    <property type="protein sequence ID" value="HelroP176222"/>
    <property type="gene ID" value="HelroG176222"/>
</dbReference>
<dbReference type="FunFam" id="1.10.720.30:FF:000003">
    <property type="entry name" value="Mesencephalic astrocyte-derived neurotrophic factor"/>
    <property type="match status" value="1"/>
</dbReference>
<dbReference type="STRING" id="6412.T1FAB3"/>
<keyword evidence="6" id="KW-1015">Disulfide bond</keyword>
<proteinExistence type="inferred from homology"/>
<dbReference type="AlphaFoldDB" id="T1FAB3"/>
<reference evidence="11 13" key="2">
    <citation type="journal article" date="2013" name="Nature">
        <title>Insights into bilaterian evolution from three spiralian genomes.</title>
        <authorList>
            <person name="Simakov O."/>
            <person name="Marletaz F."/>
            <person name="Cho S.J."/>
            <person name="Edsinger-Gonzales E."/>
            <person name="Havlak P."/>
            <person name="Hellsten U."/>
            <person name="Kuo D.H."/>
            <person name="Larsson T."/>
            <person name="Lv J."/>
            <person name="Arendt D."/>
            <person name="Savage R."/>
            <person name="Osoegawa K."/>
            <person name="de Jong P."/>
            <person name="Grimwood J."/>
            <person name="Chapman J.A."/>
            <person name="Shapiro H."/>
            <person name="Aerts A."/>
            <person name="Otillar R.P."/>
            <person name="Terry A.Y."/>
            <person name="Boore J.L."/>
            <person name="Grigoriev I.V."/>
            <person name="Lindberg D.R."/>
            <person name="Seaver E.C."/>
            <person name="Weisblat D.A."/>
            <person name="Putnam N.H."/>
            <person name="Rokhsar D.S."/>
        </authorList>
    </citation>
    <scope>NUCLEOTIDE SEQUENCE</scope>
</reference>
<evidence type="ECO:0000256" key="1">
    <source>
        <dbReference type="ARBA" id="ARBA00004613"/>
    </source>
</evidence>
<dbReference type="EMBL" id="KB097026">
    <property type="protein sequence ID" value="ESN99926.1"/>
    <property type="molecule type" value="Genomic_DNA"/>
</dbReference>